<dbReference type="Proteomes" id="UP001352263">
    <property type="component" value="Unassembled WGS sequence"/>
</dbReference>
<dbReference type="InterPro" id="IPR008964">
    <property type="entry name" value="Invasin/intimin_cell_adhesion"/>
</dbReference>
<sequence length="514" mass="50615">MGSFFKNKIGKYLAPAVYGMCAALLVACGGGGGSPGNTSFGGGSGTGSGSGSTTTAGKITLVLTDAAGVQSNLVTGSNALIVKATVTNSTGVPVKNTVVTFGIEGDLAVLSPASGTALTDDNGVAQVSVKSAGKGSGATNVTAKAIVTGTTEVTGKTAFSIGAAATATPIAMDFVSAVPNDKSIVIKGAGGNGRTEVALLTFRVVDASGSGVANLPVRFSTQSASPVTLASTSGTTDSNGNVTVAVNSGTQPTTVTVLATVTGTSISKISDTVTVTTGQPVQTAFSLSAEKFFVEGMNVDNVTNKVIALLADSNGGAVADGTQVVFTTDGGAIVGDGGARCLTVKGECSVTWRSQNPRPASGLVTVTATATNATGVLSASRSFIMSSSFASIKVNSPAVTPAADGSVSFDFGASCAPVTMDVEISDDLNNPLPESTTVAAANPTNATVTVAPDAVRYDNRPLVGGAGGTRHKVTVTPAGCTGTGTQKTGGFDVTAKTPLQTPSNLRVKFTYMGS</sequence>
<reference evidence="4 5" key="1">
    <citation type="submission" date="2023-10" db="EMBL/GenBank/DDBJ databases">
        <title>Noviherbaspirillum sp. CPCC 100848 genome assembly.</title>
        <authorList>
            <person name="Li X.Y."/>
            <person name="Fang X.M."/>
        </authorList>
    </citation>
    <scope>NUCLEOTIDE SEQUENCE [LARGE SCALE GENOMIC DNA]</scope>
    <source>
        <strain evidence="4 5">CPCC 100848</strain>
    </source>
</reference>
<evidence type="ECO:0000259" key="3">
    <source>
        <dbReference type="PROSITE" id="PS51127"/>
    </source>
</evidence>
<keyword evidence="2" id="KW-1133">Transmembrane helix</keyword>
<dbReference type="Gene3D" id="2.60.40.10">
    <property type="entry name" value="Immunoglobulins"/>
    <property type="match status" value="2"/>
</dbReference>
<dbReference type="InterPro" id="IPR003344">
    <property type="entry name" value="Big_1_dom"/>
</dbReference>
<dbReference type="EMBL" id="JAWIIV010000019">
    <property type="protein sequence ID" value="MEC4721537.1"/>
    <property type="molecule type" value="Genomic_DNA"/>
</dbReference>
<dbReference type="PROSITE" id="PS51127">
    <property type="entry name" value="BIG1"/>
    <property type="match status" value="1"/>
</dbReference>
<evidence type="ECO:0000313" key="5">
    <source>
        <dbReference type="Proteomes" id="UP001352263"/>
    </source>
</evidence>
<evidence type="ECO:0000256" key="1">
    <source>
        <dbReference type="ARBA" id="ARBA00010116"/>
    </source>
</evidence>
<organism evidence="4 5">
    <name type="scientific">Noviherbaspirillum album</name>
    <dbReference type="NCBI Taxonomy" id="3080276"/>
    <lineage>
        <taxon>Bacteria</taxon>
        <taxon>Pseudomonadati</taxon>
        <taxon>Pseudomonadota</taxon>
        <taxon>Betaproteobacteria</taxon>
        <taxon>Burkholderiales</taxon>
        <taxon>Oxalobacteraceae</taxon>
        <taxon>Noviherbaspirillum</taxon>
    </lineage>
</organism>
<gene>
    <name evidence="4" type="ORF">RY831_20435</name>
</gene>
<feature type="domain" description="Big-1" evidence="3">
    <location>
        <begin position="183"/>
        <end position="276"/>
    </location>
</feature>
<evidence type="ECO:0000313" key="4">
    <source>
        <dbReference type="EMBL" id="MEC4721537.1"/>
    </source>
</evidence>
<evidence type="ECO:0000256" key="2">
    <source>
        <dbReference type="SAM" id="Phobius"/>
    </source>
</evidence>
<keyword evidence="2" id="KW-0812">Transmembrane</keyword>
<keyword evidence="5" id="KW-1185">Reference proteome</keyword>
<comment type="similarity">
    <text evidence="1">Belongs to the intimin/invasin family.</text>
</comment>
<accession>A0ABU6JD31</accession>
<dbReference type="PROSITE" id="PS51257">
    <property type="entry name" value="PROKAR_LIPOPROTEIN"/>
    <property type="match status" value="1"/>
</dbReference>
<dbReference type="RefSeq" id="WP_326508232.1">
    <property type="nucleotide sequence ID" value="NZ_JAWIIV010000019.1"/>
</dbReference>
<comment type="caution">
    <text evidence="4">The sequence shown here is derived from an EMBL/GenBank/DDBJ whole genome shotgun (WGS) entry which is preliminary data.</text>
</comment>
<name>A0ABU6JD31_9BURK</name>
<proteinExistence type="inferred from homology"/>
<keyword evidence="2" id="KW-0472">Membrane</keyword>
<dbReference type="Pfam" id="PF02369">
    <property type="entry name" value="Big_1"/>
    <property type="match status" value="1"/>
</dbReference>
<feature type="transmembrane region" description="Helical" evidence="2">
    <location>
        <begin position="12"/>
        <end position="32"/>
    </location>
</feature>
<dbReference type="SMART" id="SM00634">
    <property type="entry name" value="BID_1"/>
    <property type="match status" value="2"/>
</dbReference>
<protein>
    <recommendedName>
        <fullName evidence="3">Big-1 domain-containing protein</fullName>
    </recommendedName>
</protein>
<dbReference type="InterPro" id="IPR013783">
    <property type="entry name" value="Ig-like_fold"/>
</dbReference>
<dbReference type="SUPFAM" id="SSF49373">
    <property type="entry name" value="Invasin/intimin cell-adhesion fragments"/>
    <property type="match status" value="2"/>
</dbReference>